<dbReference type="PANTHER" id="PTHR33361:SF16">
    <property type="entry name" value="DUF885 DOMAIN-CONTAINING PROTEIN"/>
    <property type="match status" value="1"/>
</dbReference>
<dbReference type="InterPro" id="IPR010281">
    <property type="entry name" value="DUF885"/>
</dbReference>
<organism evidence="1 2">
    <name type="scientific">Flavobacterium bomense</name>
    <dbReference type="NCBI Taxonomy" id="2497483"/>
    <lineage>
        <taxon>Bacteria</taxon>
        <taxon>Pseudomonadati</taxon>
        <taxon>Bacteroidota</taxon>
        <taxon>Flavobacteriia</taxon>
        <taxon>Flavobacteriales</taxon>
        <taxon>Flavobacteriaceae</taxon>
        <taxon>Flavobacterium</taxon>
    </lineage>
</organism>
<evidence type="ECO:0000313" key="1">
    <source>
        <dbReference type="EMBL" id="RTZ04184.1"/>
    </source>
</evidence>
<dbReference type="AlphaFoldDB" id="A0A3S0PI42"/>
<dbReference type="EMBL" id="RYDJ01000010">
    <property type="protein sequence ID" value="RTZ04184.1"/>
    <property type="molecule type" value="Genomic_DNA"/>
</dbReference>
<evidence type="ECO:0000313" key="2">
    <source>
        <dbReference type="Proteomes" id="UP000280825"/>
    </source>
</evidence>
<sequence length="594" mass="67781">MNKLKSLLRKIAVLLFVFTGTIVMAQKNSSNAKFSKFLDNYYEEGLLLNPLTATQRGDNRYNDLFPNDIAEPYLKKQHDFTIVYQKQLASFDRNKLNSFDKISFDIVSLQIKQALERETFHLEYIPFSQFRGYPSSLPSLGSGKSSQPFKTAKDYENWLKRIDGFTIWADTAIANFNKGVAMKMVLPKALVIKMIPQLEAQIATDTLKNIFYEPVRNMPSSFSAKEKKAIRLAYQKAINTKIIPTYRKLADYLKNVYLPKSRTTSGYNDLPNGKAMYEYFVGVNTTTNQTPDEIYQTGLREVEQITKEIDDLKIKIGFQGDRTAFFNHALTDPSFFPFTTDEEILESYRAILPIIEPKLKKLFNIVPKTAFEVKAIEKFKAATSAANYERGTTDGSRPGYFNVPIVDATKFNKLGMDNLFIHEAIPGHHFQLSLQQENQSMPKIRKFAGYSVFSEGWALYAESLGDELGLYTDPYQKLAAYKSELFRAIRLVTDVGLHTGIMTREESIQYMMEKGGREQQASVSETERYMAMPGQALSYKTGELKISELKAKYIKSLGSKFEIKKFHDAILQVGSVPLNVFETYMDNWASEQSN</sequence>
<comment type="caution">
    <text evidence="1">The sequence shown here is derived from an EMBL/GenBank/DDBJ whole genome shotgun (WGS) entry which is preliminary data.</text>
</comment>
<name>A0A3S0PI42_9FLAO</name>
<dbReference type="RefSeq" id="WP_126460076.1">
    <property type="nucleotide sequence ID" value="NZ_RYDJ01000010.1"/>
</dbReference>
<keyword evidence="2" id="KW-1185">Reference proteome</keyword>
<dbReference type="Proteomes" id="UP000280825">
    <property type="component" value="Unassembled WGS sequence"/>
</dbReference>
<proteinExistence type="predicted"/>
<dbReference type="PANTHER" id="PTHR33361">
    <property type="entry name" value="GLR0591 PROTEIN"/>
    <property type="match status" value="1"/>
</dbReference>
<dbReference type="Pfam" id="PF05960">
    <property type="entry name" value="DUF885"/>
    <property type="match status" value="1"/>
</dbReference>
<protein>
    <submittedName>
        <fullName evidence="1">DUF885 domain-containing protein</fullName>
    </submittedName>
</protein>
<accession>A0A3S0PI42</accession>
<reference evidence="1 2" key="1">
    <citation type="submission" date="2018-12" db="EMBL/GenBank/DDBJ databases">
        <title>Flavobacterium sp. nov., isolated from glacier ice.</title>
        <authorList>
            <person name="Liu Q."/>
            <person name="Xin Y.-H."/>
        </authorList>
    </citation>
    <scope>NUCLEOTIDE SEQUENCE [LARGE SCALE GENOMIC DNA]</scope>
    <source>
        <strain evidence="1 2">RB1N8</strain>
    </source>
</reference>
<gene>
    <name evidence="1" type="ORF">EKL98_10130</name>
</gene>